<dbReference type="Proteomes" id="UP000249497">
    <property type="component" value="Unassembled WGS sequence"/>
</dbReference>
<dbReference type="RefSeq" id="XP_025526090.1">
    <property type="nucleotide sequence ID" value="XM_025666122.1"/>
</dbReference>
<evidence type="ECO:0000259" key="1">
    <source>
        <dbReference type="Pfam" id="PF23584"/>
    </source>
</evidence>
<keyword evidence="3" id="KW-1185">Reference proteome</keyword>
<proteinExistence type="predicted"/>
<dbReference type="EMBL" id="KZ824806">
    <property type="protein sequence ID" value="RAH80196.1"/>
    <property type="molecule type" value="Genomic_DNA"/>
</dbReference>
<dbReference type="GeneID" id="37169814"/>
<reference evidence="2 3" key="1">
    <citation type="submission" date="2018-02" db="EMBL/GenBank/DDBJ databases">
        <title>The genomes of Aspergillus section Nigri reveals drivers in fungal speciation.</title>
        <authorList>
            <consortium name="DOE Joint Genome Institute"/>
            <person name="Vesth T.C."/>
            <person name="Nybo J."/>
            <person name="Theobald S."/>
            <person name="Brandl J."/>
            <person name="Frisvad J.C."/>
            <person name="Nielsen K.F."/>
            <person name="Lyhne E.K."/>
            <person name="Kogle M.E."/>
            <person name="Kuo A."/>
            <person name="Riley R."/>
            <person name="Clum A."/>
            <person name="Nolan M."/>
            <person name="Lipzen A."/>
            <person name="Salamov A."/>
            <person name="Henrissat B."/>
            <person name="Wiebenga A."/>
            <person name="De vries R.P."/>
            <person name="Grigoriev I.V."/>
            <person name="Mortensen U.H."/>
            <person name="Andersen M.R."/>
            <person name="Baker S.E."/>
        </authorList>
    </citation>
    <scope>NUCLEOTIDE SEQUENCE [LARGE SCALE GENOMIC DNA]</scope>
    <source>
        <strain evidence="2 3">CBS 114.51</strain>
    </source>
</reference>
<organism evidence="2 3">
    <name type="scientific">Aspergillus japonicus CBS 114.51</name>
    <dbReference type="NCBI Taxonomy" id="1448312"/>
    <lineage>
        <taxon>Eukaryota</taxon>
        <taxon>Fungi</taxon>
        <taxon>Dikarya</taxon>
        <taxon>Ascomycota</taxon>
        <taxon>Pezizomycotina</taxon>
        <taxon>Eurotiomycetes</taxon>
        <taxon>Eurotiomycetidae</taxon>
        <taxon>Eurotiales</taxon>
        <taxon>Aspergillaceae</taxon>
        <taxon>Aspergillus</taxon>
        <taxon>Aspergillus subgen. Circumdati</taxon>
    </lineage>
</organism>
<dbReference type="AlphaFoldDB" id="A0A8T8WWF8"/>
<name>A0A8T8WWF8_ASPJA</name>
<dbReference type="Pfam" id="PF23584">
    <property type="entry name" value="DUF7136"/>
    <property type="match status" value="1"/>
</dbReference>
<dbReference type="OrthoDB" id="4490227at2759"/>
<gene>
    <name evidence="2" type="ORF">BO86DRAFT_133504</name>
</gene>
<evidence type="ECO:0000313" key="2">
    <source>
        <dbReference type="EMBL" id="RAH80196.1"/>
    </source>
</evidence>
<sequence>MTDSILVMGNTTPTDTLGVFKVDLIFSRNKTYIPQPLLPIVFALQNPPLASTLAVTISWNL</sequence>
<feature type="domain" description="DUF7136" evidence="1">
    <location>
        <begin position="17"/>
        <end position="61"/>
    </location>
</feature>
<evidence type="ECO:0000313" key="3">
    <source>
        <dbReference type="Proteomes" id="UP000249497"/>
    </source>
</evidence>
<accession>A0A8T8WWF8</accession>
<protein>
    <recommendedName>
        <fullName evidence="1">DUF7136 domain-containing protein</fullName>
    </recommendedName>
</protein>
<dbReference type="InterPro" id="IPR055560">
    <property type="entry name" value="DUF7136"/>
</dbReference>